<dbReference type="RefSeq" id="WP_173151352.1">
    <property type="nucleotide sequence ID" value="NZ_BAAALX010000009.1"/>
</dbReference>
<name>A0ABN2A8N3_9MICO</name>
<keyword evidence="2" id="KW-1185">Reference proteome</keyword>
<sequence length="375" mass="41700">MSQWRYIATRLNGDGTETFLNFNVPLSAVEINPVVNGHGGVKGTITPEIASLKADDGDHLLVPWWTAIYAEEDGHIRGGGILKDYDDEAPKLQLDCIGHTGYLVDTRYTGAKSIERDDPLKVSRHLWEHTQARPHFNIGVEFAGAEKSRDMFIGDDSILPTQTPTKVTPYVLAWYQTHDLAKEFELLASLAPFEYTMTHEWNTDKTAIRHILHYGYPRLGARRTDLRFVVGENVVEQPRFDVGGDSYASNVIVLGAGEGSKMMRNPTDAADPAPKRLGRDAVVIDKSITTPSEAQKRADAELKLLKGTADVTEIQVRQHEHALLGSYSVGDDIRIETADGWSGIRSLWVKILGIQIRPESNVTTLQVMRSEKVSK</sequence>
<evidence type="ECO:0000313" key="1">
    <source>
        <dbReference type="EMBL" id="GAA1513854.1"/>
    </source>
</evidence>
<reference evidence="1 2" key="1">
    <citation type="journal article" date="2019" name="Int. J. Syst. Evol. Microbiol.">
        <title>The Global Catalogue of Microorganisms (GCM) 10K type strain sequencing project: providing services to taxonomists for standard genome sequencing and annotation.</title>
        <authorList>
            <consortium name="The Broad Institute Genomics Platform"/>
            <consortium name="The Broad Institute Genome Sequencing Center for Infectious Disease"/>
            <person name="Wu L."/>
            <person name="Ma J."/>
        </authorList>
    </citation>
    <scope>NUCLEOTIDE SEQUENCE [LARGE SCALE GENOMIC DNA]</scope>
    <source>
        <strain evidence="1 2">JCM 13318</strain>
    </source>
</reference>
<gene>
    <name evidence="1" type="ORF">GCM10009690_16010</name>
</gene>
<accession>A0ABN2A8N3</accession>
<evidence type="ECO:0008006" key="3">
    <source>
        <dbReference type="Google" id="ProtNLM"/>
    </source>
</evidence>
<evidence type="ECO:0000313" key="2">
    <source>
        <dbReference type="Proteomes" id="UP001500177"/>
    </source>
</evidence>
<dbReference type="Proteomes" id="UP001500177">
    <property type="component" value="Unassembled WGS sequence"/>
</dbReference>
<organism evidence="1 2">
    <name type="scientific">Brevibacterium permense</name>
    <dbReference type="NCBI Taxonomy" id="234834"/>
    <lineage>
        <taxon>Bacteria</taxon>
        <taxon>Bacillati</taxon>
        <taxon>Actinomycetota</taxon>
        <taxon>Actinomycetes</taxon>
        <taxon>Micrococcales</taxon>
        <taxon>Brevibacteriaceae</taxon>
        <taxon>Brevibacterium</taxon>
    </lineage>
</organism>
<protein>
    <recommendedName>
        <fullName evidence="3">Minor tail protein</fullName>
    </recommendedName>
</protein>
<comment type="caution">
    <text evidence="1">The sequence shown here is derived from an EMBL/GenBank/DDBJ whole genome shotgun (WGS) entry which is preliminary data.</text>
</comment>
<dbReference type="EMBL" id="BAAALX010000009">
    <property type="protein sequence ID" value="GAA1513854.1"/>
    <property type="molecule type" value="Genomic_DNA"/>
</dbReference>
<proteinExistence type="predicted"/>